<dbReference type="EC" id="2.7.1.15" evidence="2 13"/>
<dbReference type="PRINTS" id="PR00990">
    <property type="entry name" value="RIBOKINASE"/>
</dbReference>
<dbReference type="FunFam" id="3.40.1190.20:FF:000012">
    <property type="entry name" value="Ribokinase"/>
    <property type="match status" value="1"/>
</dbReference>
<dbReference type="PANTHER" id="PTHR10584">
    <property type="entry name" value="SUGAR KINASE"/>
    <property type="match status" value="1"/>
</dbReference>
<comment type="pathway">
    <text evidence="13">Carbohydrate metabolism; D-ribose degradation; D-ribose 5-phosphate from beta-D-ribopyranose: step 2/2.</text>
</comment>
<keyword evidence="6 13" id="KW-0479">Metal-binding</keyword>
<evidence type="ECO:0000256" key="1">
    <source>
        <dbReference type="ARBA" id="ARBA00005380"/>
    </source>
</evidence>
<feature type="active site" description="Proton acceptor" evidence="13">
    <location>
        <position position="254"/>
    </location>
</feature>
<evidence type="ECO:0000256" key="10">
    <source>
        <dbReference type="ARBA" id="ARBA00022842"/>
    </source>
</evidence>
<comment type="caution">
    <text evidence="13">Lacks conserved residue(s) required for the propagation of feature annotation.</text>
</comment>
<dbReference type="InterPro" id="IPR002173">
    <property type="entry name" value="Carboh/pur_kinase_PfkB_CS"/>
</dbReference>
<comment type="cofactor">
    <cofactor evidence="13">
        <name>Mg(2+)</name>
        <dbReference type="ChEBI" id="CHEBI:18420"/>
    </cofactor>
    <text evidence="13">Requires a divalent cation, most likely magnesium in vivo, as an electrophilic catalyst to aid phosphoryl group transfer. It is the chelate of the metal and the nucleotide that is the actual substrate.</text>
</comment>
<feature type="domain" description="Carbohydrate kinase PfkB" evidence="14">
    <location>
        <begin position="5"/>
        <end position="295"/>
    </location>
</feature>
<keyword evidence="9 13" id="KW-0067">ATP-binding</keyword>
<feature type="binding site" evidence="13">
    <location>
        <begin position="253"/>
        <end position="254"/>
    </location>
    <ligand>
        <name>ATP</name>
        <dbReference type="ChEBI" id="CHEBI:30616"/>
    </ligand>
</feature>
<proteinExistence type="inferred from homology"/>
<feature type="binding site" evidence="13">
    <location>
        <position position="142"/>
    </location>
    <ligand>
        <name>substrate</name>
    </ligand>
</feature>
<keyword evidence="12 13" id="KW-0119">Carbohydrate metabolism</keyword>
<dbReference type="STRING" id="623281.SAMN05421747_11733"/>
<keyword evidence="8 13" id="KW-0418">Kinase</keyword>
<comment type="subunit">
    <text evidence="13">Homodimer.</text>
</comment>
<comment type="catalytic activity">
    <reaction evidence="13">
        <text>D-ribose + ATP = D-ribose 5-phosphate + ADP + H(+)</text>
        <dbReference type="Rhea" id="RHEA:13697"/>
        <dbReference type="ChEBI" id="CHEBI:15378"/>
        <dbReference type="ChEBI" id="CHEBI:30616"/>
        <dbReference type="ChEBI" id="CHEBI:47013"/>
        <dbReference type="ChEBI" id="CHEBI:78346"/>
        <dbReference type="ChEBI" id="CHEBI:456216"/>
        <dbReference type="EC" id="2.7.1.15"/>
    </reaction>
</comment>
<dbReference type="AlphaFoldDB" id="A0A1I1KU52"/>
<dbReference type="UniPathway" id="UPA00916">
    <property type="reaction ID" value="UER00889"/>
</dbReference>
<dbReference type="CDD" id="cd01174">
    <property type="entry name" value="ribokinase"/>
    <property type="match status" value="1"/>
</dbReference>
<dbReference type="Proteomes" id="UP000199577">
    <property type="component" value="Unassembled WGS sequence"/>
</dbReference>
<dbReference type="OrthoDB" id="9775849at2"/>
<dbReference type="InterPro" id="IPR011611">
    <property type="entry name" value="PfkB_dom"/>
</dbReference>
<feature type="binding site" evidence="13">
    <location>
        <position position="254"/>
    </location>
    <ligand>
        <name>substrate</name>
    </ligand>
</feature>
<dbReference type="SUPFAM" id="SSF53613">
    <property type="entry name" value="Ribokinase-like"/>
    <property type="match status" value="1"/>
</dbReference>
<keyword evidence="11 13" id="KW-0630">Potassium</keyword>
<organism evidence="15 16">
    <name type="scientific">Parapedobacter composti</name>
    <dbReference type="NCBI Taxonomy" id="623281"/>
    <lineage>
        <taxon>Bacteria</taxon>
        <taxon>Pseudomonadati</taxon>
        <taxon>Bacteroidota</taxon>
        <taxon>Sphingobacteriia</taxon>
        <taxon>Sphingobacteriales</taxon>
        <taxon>Sphingobacteriaceae</taxon>
        <taxon>Parapedobacter</taxon>
    </lineage>
</organism>
<evidence type="ECO:0000256" key="7">
    <source>
        <dbReference type="ARBA" id="ARBA00022741"/>
    </source>
</evidence>
<protein>
    <recommendedName>
        <fullName evidence="3 13">Ribokinase</fullName>
        <shortName evidence="13">RK</shortName>
        <ecNumber evidence="2 13">2.7.1.15</ecNumber>
    </recommendedName>
</protein>
<evidence type="ECO:0000313" key="16">
    <source>
        <dbReference type="Proteomes" id="UP000199577"/>
    </source>
</evidence>
<evidence type="ECO:0000256" key="5">
    <source>
        <dbReference type="ARBA" id="ARBA00022679"/>
    </source>
</evidence>
<keyword evidence="4 13" id="KW-0963">Cytoplasm</keyword>
<dbReference type="RefSeq" id="WP_090974577.1">
    <property type="nucleotide sequence ID" value="NZ_FOLL01000017.1"/>
</dbReference>
<feature type="binding site" evidence="13">
    <location>
        <position position="293"/>
    </location>
    <ligand>
        <name>K(+)</name>
        <dbReference type="ChEBI" id="CHEBI:29103"/>
    </ligand>
</feature>
<dbReference type="GO" id="GO:0005829">
    <property type="term" value="C:cytosol"/>
    <property type="evidence" value="ECO:0007669"/>
    <property type="project" value="TreeGrafter"/>
</dbReference>
<keyword evidence="5 13" id="KW-0808">Transferase</keyword>
<dbReference type="Pfam" id="PF00294">
    <property type="entry name" value="PfkB"/>
    <property type="match status" value="1"/>
</dbReference>
<dbReference type="Gene3D" id="3.40.1190.20">
    <property type="match status" value="1"/>
</dbReference>
<dbReference type="InterPro" id="IPR029056">
    <property type="entry name" value="Ribokinase-like"/>
</dbReference>
<dbReference type="GO" id="GO:0005524">
    <property type="term" value="F:ATP binding"/>
    <property type="evidence" value="ECO:0007669"/>
    <property type="project" value="UniProtKB-UniRule"/>
</dbReference>
<evidence type="ECO:0000313" key="15">
    <source>
        <dbReference type="EMBL" id="SFC64344.1"/>
    </source>
</evidence>
<keyword evidence="7 13" id="KW-0547">Nucleotide-binding</keyword>
<accession>A0A1I1KU52</accession>
<feature type="binding site" evidence="13">
    <location>
        <begin position="13"/>
        <end position="15"/>
    </location>
    <ligand>
        <name>substrate</name>
    </ligand>
</feature>
<comment type="similarity">
    <text evidence="13">Belongs to the carbohydrate kinase PfkB family. Ribokinase subfamily.</text>
</comment>
<comment type="function">
    <text evidence="13">Catalyzes the phosphorylation of ribose at O-5 in a reaction requiring ATP and magnesium. The resulting D-ribose-5-phosphate can then be used either for sythesis of nucleotides, histidine, and tryptophan, or as a component of the pentose phosphate pathway.</text>
</comment>
<feature type="binding site" evidence="13">
    <location>
        <position position="284"/>
    </location>
    <ligand>
        <name>K(+)</name>
        <dbReference type="ChEBI" id="CHEBI:29103"/>
    </ligand>
</feature>
<evidence type="ECO:0000256" key="11">
    <source>
        <dbReference type="ARBA" id="ARBA00022958"/>
    </source>
</evidence>
<feature type="binding site" evidence="13">
    <location>
        <position position="289"/>
    </location>
    <ligand>
        <name>K(+)</name>
        <dbReference type="ChEBI" id="CHEBI:29103"/>
    </ligand>
</feature>
<feature type="binding site" evidence="13">
    <location>
        <position position="287"/>
    </location>
    <ligand>
        <name>K(+)</name>
        <dbReference type="ChEBI" id="CHEBI:29103"/>
    </ligand>
</feature>
<evidence type="ECO:0000256" key="13">
    <source>
        <dbReference type="HAMAP-Rule" id="MF_01987"/>
    </source>
</evidence>
<evidence type="ECO:0000256" key="9">
    <source>
        <dbReference type="ARBA" id="ARBA00022840"/>
    </source>
</evidence>
<dbReference type="GO" id="GO:0046872">
    <property type="term" value="F:metal ion binding"/>
    <property type="evidence" value="ECO:0007669"/>
    <property type="project" value="UniProtKB-KW"/>
</dbReference>
<evidence type="ECO:0000256" key="6">
    <source>
        <dbReference type="ARBA" id="ARBA00022723"/>
    </source>
</evidence>
<evidence type="ECO:0000256" key="3">
    <source>
        <dbReference type="ARBA" id="ARBA00016943"/>
    </source>
</evidence>
<comment type="similarity">
    <text evidence="1">Belongs to the carbohydrate kinase pfkB family.</text>
</comment>
<evidence type="ECO:0000256" key="12">
    <source>
        <dbReference type="ARBA" id="ARBA00023277"/>
    </source>
</evidence>
<sequence>MRESRIIVVGSLNMDMVVQADRIPNPGETVLGGTFFMSTGGKGANQAVAAARLGGNAAMIGKIGRDIFGSRYLQAIQEEGIDIQGIEQDSEEPSGIALVIVERSGENAIVVAPGANAGLRPEDVEQQFHRYPEGKILLLQLEIPMETVVFAAQQAKKRGMLVLLNPAPANDAVTSLFPLIDIITPNLHEAEQMTGVKITDIASAKCAAQYLSAKGVRHVVITLGELGAVLLDDGEFHHVPVPRVTALDTTAAGDVFNGALAAAIIQEKSLVDATAFACKAAAIAVTRLGAQSSIPYLHEVMQYQET</sequence>
<comment type="activity regulation">
    <text evidence="13">Activated by a monovalent cation that binds near, but not in, the active site. The most likely occupant of the site in vivo is potassium. Ion binding induces a conformational change that may alter substrate affinity.</text>
</comment>
<keyword evidence="10 13" id="KW-0460">Magnesium</keyword>
<feature type="binding site" evidence="13">
    <location>
        <position position="186"/>
    </location>
    <ligand>
        <name>ATP</name>
        <dbReference type="ChEBI" id="CHEBI:30616"/>
    </ligand>
</feature>
<dbReference type="EMBL" id="FOLL01000017">
    <property type="protein sequence ID" value="SFC64344.1"/>
    <property type="molecule type" value="Genomic_DNA"/>
</dbReference>
<dbReference type="GO" id="GO:0004747">
    <property type="term" value="F:ribokinase activity"/>
    <property type="evidence" value="ECO:0007669"/>
    <property type="project" value="UniProtKB-UniRule"/>
</dbReference>
<dbReference type="NCBIfam" id="TIGR02152">
    <property type="entry name" value="D_ribokin_bact"/>
    <property type="match status" value="1"/>
</dbReference>
<feature type="binding site" evidence="13">
    <location>
        <position position="248"/>
    </location>
    <ligand>
        <name>K(+)</name>
        <dbReference type="ChEBI" id="CHEBI:29103"/>
    </ligand>
</feature>
<feature type="binding site" evidence="13">
    <location>
        <begin position="222"/>
        <end position="227"/>
    </location>
    <ligand>
        <name>ATP</name>
        <dbReference type="ChEBI" id="CHEBI:30616"/>
    </ligand>
</feature>
<reference evidence="15 16" key="1">
    <citation type="submission" date="2016-10" db="EMBL/GenBank/DDBJ databases">
        <authorList>
            <person name="de Groot N.N."/>
        </authorList>
    </citation>
    <scope>NUCLEOTIDE SEQUENCE [LARGE SCALE GENOMIC DNA]</scope>
    <source>
        <strain evidence="15 16">DSM 22900</strain>
    </source>
</reference>
<keyword evidence="16" id="KW-1185">Reference proteome</keyword>
<dbReference type="PANTHER" id="PTHR10584:SF166">
    <property type="entry name" value="RIBOKINASE"/>
    <property type="match status" value="1"/>
</dbReference>
<dbReference type="InterPro" id="IPR011877">
    <property type="entry name" value="Ribokinase"/>
</dbReference>
<dbReference type="GO" id="GO:0019303">
    <property type="term" value="P:D-ribose catabolic process"/>
    <property type="evidence" value="ECO:0007669"/>
    <property type="project" value="UniProtKB-UniRule"/>
</dbReference>
<evidence type="ECO:0000259" key="14">
    <source>
        <dbReference type="Pfam" id="PF00294"/>
    </source>
</evidence>
<dbReference type="PROSITE" id="PS00584">
    <property type="entry name" value="PFKB_KINASES_2"/>
    <property type="match status" value="1"/>
</dbReference>
<feature type="binding site" evidence="13">
    <location>
        <begin position="41"/>
        <end position="45"/>
    </location>
    <ligand>
        <name>substrate</name>
    </ligand>
</feature>
<dbReference type="HAMAP" id="MF_01987">
    <property type="entry name" value="Ribokinase"/>
    <property type="match status" value="1"/>
</dbReference>
<comment type="subcellular location">
    <subcellularLocation>
        <location evidence="13">Cytoplasm</location>
    </subcellularLocation>
</comment>
<name>A0A1I1KU52_9SPHI</name>
<feature type="binding site" evidence="13">
    <location>
        <position position="250"/>
    </location>
    <ligand>
        <name>K(+)</name>
        <dbReference type="ChEBI" id="CHEBI:29103"/>
    </ligand>
</feature>
<evidence type="ECO:0000256" key="2">
    <source>
        <dbReference type="ARBA" id="ARBA00012035"/>
    </source>
</evidence>
<dbReference type="InterPro" id="IPR002139">
    <property type="entry name" value="Ribo/fructo_kinase"/>
</dbReference>
<gene>
    <name evidence="13" type="primary">rbsK</name>
    <name evidence="15" type="ORF">SAMN05421747_11733</name>
</gene>
<evidence type="ECO:0000256" key="4">
    <source>
        <dbReference type="ARBA" id="ARBA00022490"/>
    </source>
</evidence>
<evidence type="ECO:0000256" key="8">
    <source>
        <dbReference type="ARBA" id="ARBA00022777"/>
    </source>
</evidence>